<organism evidence="2 3">
    <name type="scientific">Trifolium medium</name>
    <dbReference type="NCBI Taxonomy" id="97028"/>
    <lineage>
        <taxon>Eukaryota</taxon>
        <taxon>Viridiplantae</taxon>
        <taxon>Streptophyta</taxon>
        <taxon>Embryophyta</taxon>
        <taxon>Tracheophyta</taxon>
        <taxon>Spermatophyta</taxon>
        <taxon>Magnoliopsida</taxon>
        <taxon>eudicotyledons</taxon>
        <taxon>Gunneridae</taxon>
        <taxon>Pentapetalae</taxon>
        <taxon>rosids</taxon>
        <taxon>fabids</taxon>
        <taxon>Fabales</taxon>
        <taxon>Fabaceae</taxon>
        <taxon>Papilionoideae</taxon>
        <taxon>50 kb inversion clade</taxon>
        <taxon>NPAAA clade</taxon>
        <taxon>Hologalegina</taxon>
        <taxon>IRL clade</taxon>
        <taxon>Trifolieae</taxon>
        <taxon>Trifolium</taxon>
    </lineage>
</organism>
<dbReference type="Proteomes" id="UP000265520">
    <property type="component" value="Unassembled WGS sequence"/>
</dbReference>
<comment type="caution">
    <text evidence="2">The sequence shown here is derived from an EMBL/GenBank/DDBJ whole genome shotgun (WGS) entry which is preliminary data.</text>
</comment>
<dbReference type="AlphaFoldDB" id="A0A392TYF3"/>
<feature type="compositionally biased region" description="Basic and acidic residues" evidence="1">
    <location>
        <begin position="31"/>
        <end position="50"/>
    </location>
</feature>
<reference evidence="2 3" key="1">
    <citation type="journal article" date="2018" name="Front. Plant Sci.">
        <title>Red Clover (Trifolium pratense) and Zigzag Clover (T. medium) - A Picture of Genomic Similarities and Differences.</title>
        <authorList>
            <person name="Dluhosova J."/>
            <person name="Istvanek J."/>
            <person name="Nedelnik J."/>
            <person name="Repkova J."/>
        </authorList>
    </citation>
    <scope>NUCLEOTIDE SEQUENCE [LARGE SCALE GENOMIC DNA]</scope>
    <source>
        <strain evidence="3">cv. 10/8</strain>
        <tissue evidence="2">Leaf</tissue>
    </source>
</reference>
<accession>A0A392TYF3</accession>
<keyword evidence="3" id="KW-1185">Reference proteome</keyword>
<evidence type="ECO:0000256" key="1">
    <source>
        <dbReference type="SAM" id="MobiDB-lite"/>
    </source>
</evidence>
<proteinExistence type="predicted"/>
<evidence type="ECO:0000313" key="2">
    <source>
        <dbReference type="EMBL" id="MCI66201.1"/>
    </source>
</evidence>
<dbReference type="EMBL" id="LXQA010690779">
    <property type="protein sequence ID" value="MCI66201.1"/>
    <property type="molecule type" value="Genomic_DNA"/>
</dbReference>
<protein>
    <submittedName>
        <fullName evidence="2">Uncharacterized protein</fullName>
    </submittedName>
</protein>
<feature type="region of interest" description="Disordered" evidence="1">
    <location>
        <begin position="25"/>
        <end position="50"/>
    </location>
</feature>
<evidence type="ECO:0000313" key="3">
    <source>
        <dbReference type="Proteomes" id="UP000265520"/>
    </source>
</evidence>
<name>A0A392TYF3_9FABA</name>
<feature type="non-terminal residue" evidence="2">
    <location>
        <position position="50"/>
    </location>
</feature>
<sequence length="50" mass="5569">MVMVQVMAQRALAEAMEMMVNAMAQDAASRAADREAQETRRGGEDELRLE</sequence>